<keyword evidence="4" id="KW-1185">Reference proteome</keyword>
<dbReference type="InterPro" id="IPR057666">
    <property type="entry name" value="DrpA_SLOG"/>
</dbReference>
<dbReference type="PANTHER" id="PTHR43022:SF1">
    <property type="entry name" value="PROTEIN SMF"/>
    <property type="match status" value="1"/>
</dbReference>
<name>A0A4Q9BB63_9BACT</name>
<protein>
    <submittedName>
        <fullName evidence="3">DNA-protecting protein DprA</fullName>
    </submittedName>
</protein>
<feature type="domain" description="Smf/DprA SLOG" evidence="2">
    <location>
        <begin position="69"/>
        <end position="278"/>
    </location>
</feature>
<evidence type="ECO:0000256" key="1">
    <source>
        <dbReference type="ARBA" id="ARBA00006525"/>
    </source>
</evidence>
<dbReference type="AlphaFoldDB" id="A0A4Q9BB63"/>
<dbReference type="RefSeq" id="WP_130923217.1">
    <property type="nucleotide sequence ID" value="NZ_SEWY01000003.1"/>
</dbReference>
<dbReference type="OrthoDB" id="9785707at2"/>
<evidence type="ECO:0000313" key="3">
    <source>
        <dbReference type="EMBL" id="TBH73066.1"/>
    </source>
</evidence>
<evidence type="ECO:0000259" key="2">
    <source>
        <dbReference type="Pfam" id="PF02481"/>
    </source>
</evidence>
<dbReference type="SUPFAM" id="SSF102405">
    <property type="entry name" value="MCP/YpsA-like"/>
    <property type="match status" value="1"/>
</dbReference>
<dbReference type="Gene3D" id="3.40.50.450">
    <property type="match status" value="1"/>
</dbReference>
<dbReference type="EMBL" id="SEWY01000003">
    <property type="protein sequence ID" value="TBH73066.1"/>
    <property type="molecule type" value="Genomic_DNA"/>
</dbReference>
<reference evidence="3 4" key="1">
    <citation type="submission" date="2019-02" db="EMBL/GenBank/DDBJ databases">
        <title>Genome of a new Bacteroidetes strain.</title>
        <authorList>
            <person name="Pitt A."/>
        </authorList>
    </citation>
    <scope>NUCLEOTIDE SEQUENCE [LARGE SCALE GENOMIC DNA]</scope>
    <source>
        <strain evidence="3 4">103A-SOEBACH</strain>
    </source>
</reference>
<evidence type="ECO:0000313" key="4">
    <source>
        <dbReference type="Proteomes" id="UP000293583"/>
    </source>
</evidence>
<organism evidence="3 4">
    <name type="scientific">Aquirufa antheringensis</name>
    <dbReference type="NCBI Taxonomy" id="2516559"/>
    <lineage>
        <taxon>Bacteria</taxon>
        <taxon>Pseudomonadati</taxon>
        <taxon>Bacteroidota</taxon>
        <taxon>Cytophagia</taxon>
        <taxon>Cytophagales</taxon>
        <taxon>Flectobacillaceae</taxon>
        <taxon>Aquirufa</taxon>
    </lineage>
</organism>
<dbReference type="Proteomes" id="UP000293583">
    <property type="component" value="Unassembled WGS sequence"/>
</dbReference>
<dbReference type="GO" id="GO:0009294">
    <property type="term" value="P:DNA-mediated transformation"/>
    <property type="evidence" value="ECO:0007669"/>
    <property type="project" value="InterPro"/>
</dbReference>
<dbReference type="PANTHER" id="PTHR43022">
    <property type="entry name" value="PROTEIN SMF"/>
    <property type="match status" value="1"/>
</dbReference>
<dbReference type="NCBIfam" id="TIGR00732">
    <property type="entry name" value="dprA"/>
    <property type="match status" value="1"/>
</dbReference>
<comment type="caution">
    <text evidence="3">The sequence shown here is derived from an EMBL/GenBank/DDBJ whole genome shotgun (WGS) entry which is preliminary data.</text>
</comment>
<proteinExistence type="inferred from homology"/>
<comment type="similarity">
    <text evidence="1">Belongs to the DprA/Smf family.</text>
</comment>
<sequence>MKTTYSLAVYQIALTYLPKVGPVKGKELVSLYPQLADIFRLATYLPFAAEALREAEKTVQICAEDQIQILYFQDLEYPQRIKDLYDAPLILFKKGKADLNAHRIVAVVGTRHASDVGKKVTEELVQSAIKDEVILVSGFARGIDIALHKACLKYNVPTIAVLAGGFRHLYPQENAVYVEQILATGALLSEYAPHVPPAAYYFPVRNRIIAGLADATVIVEAAEKGGALITADYALNYDRTVFAVPGSLNRPFSKGCNLLIRNNKATIYTSWDDFMMELNWEQAKDRLVLHPDLHQKLFTLHETTVISLLHREGQLSFNELLYRSEISQDDLSLILLNLELKGMLRSTDGDAFMLT</sequence>
<dbReference type="Pfam" id="PF02481">
    <property type="entry name" value="DNA_processg_A"/>
    <property type="match status" value="1"/>
</dbReference>
<accession>A0A4Q9BB63</accession>
<gene>
    <name evidence="3" type="primary">dprA</name>
    <name evidence="3" type="ORF">EWU20_06740</name>
</gene>
<dbReference type="InterPro" id="IPR003488">
    <property type="entry name" value="DprA"/>
</dbReference>